<evidence type="ECO:0008006" key="5">
    <source>
        <dbReference type="Google" id="ProtNLM"/>
    </source>
</evidence>
<dbReference type="PROSITE" id="PS51257">
    <property type="entry name" value="PROKAR_LIPOPROTEIN"/>
    <property type="match status" value="1"/>
</dbReference>
<feature type="compositionally biased region" description="Polar residues" evidence="1">
    <location>
        <begin position="36"/>
        <end position="50"/>
    </location>
</feature>
<reference evidence="3 4" key="1">
    <citation type="submission" date="2021-05" db="EMBL/GenBank/DDBJ databases">
        <title>Kineosporia and Streptomyces sp. nov. two new marine actinobacteria isolated from Coral.</title>
        <authorList>
            <person name="Buangrab K."/>
            <person name="Sutthacheep M."/>
            <person name="Yeemin T."/>
            <person name="Harunari E."/>
            <person name="Igarashi Y."/>
            <person name="Kanchanasin P."/>
            <person name="Tanasupawat S."/>
            <person name="Phongsopitanun W."/>
        </authorList>
    </citation>
    <scope>NUCLEOTIDE SEQUENCE [LARGE SCALE GENOMIC DNA]</scope>
    <source>
        <strain evidence="3 4">J2-2</strain>
    </source>
</reference>
<keyword evidence="2" id="KW-0732">Signal</keyword>
<feature type="region of interest" description="Disordered" evidence="1">
    <location>
        <begin position="31"/>
        <end position="53"/>
    </location>
</feature>
<evidence type="ECO:0000256" key="2">
    <source>
        <dbReference type="SAM" id="SignalP"/>
    </source>
</evidence>
<organism evidence="3 4">
    <name type="scientific">Kineosporia corallincola</name>
    <dbReference type="NCBI Taxonomy" id="2835133"/>
    <lineage>
        <taxon>Bacteria</taxon>
        <taxon>Bacillati</taxon>
        <taxon>Actinomycetota</taxon>
        <taxon>Actinomycetes</taxon>
        <taxon>Kineosporiales</taxon>
        <taxon>Kineosporiaceae</taxon>
        <taxon>Kineosporia</taxon>
    </lineage>
</organism>
<evidence type="ECO:0000313" key="4">
    <source>
        <dbReference type="Proteomes" id="UP001197247"/>
    </source>
</evidence>
<keyword evidence="4" id="KW-1185">Reference proteome</keyword>
<dbReference type="RefSeq" id="WP_214154564.1">
    <property type="nucleotide sequence ID" value="NZ_JAHBAY010000002.1"/>
</dbReference>
<sequence>MRTTRGGAVPGKGPVLAGLTVALALAACSGPARDQGPQTASPSPVTTTKAANPVLGGTYTRQDVLDMYEKDGGALRLSLPVTLPEGYSFVGFLPPDVRETASGERVVARKAWFDLGQETLTICVESVPVASGVCPDTNIGVSRTRNGVLWSVSTEVPVSYDTALWGQARYSANPADWTWLEE</sequence>
<proteinExistence type="predicted"/>
<dbReference type="EMBL" id="JAHBAY010000002">
    <property type="protein sequence ID" value="MBT0768262.1"/>
    <property type="molecule type" value="Genomic_DNA"/>
</dbReference>
<gene>
    <name evidence="3" type="ORF">KIH74_04970</name>
</gene>
<evidence type="ECO:0000313" key="3">
    <source>
        <dbReference type="EMBL" id="MBT0768262.1"/>
    </source>
</evidence>
<protein>
    <recommendedName>
        <fullName evidence="5">Lipoprotein</fullName>
    </recommendedName>
</protein>
<evidence type="ECO:0000256" key="1">
    <source>
        <dbReference type="SAM" id="MobiDB-lite"/>
    </source>
</evidence>
<feature type="signal peptide" evidence="2">
    <location>
        <begin position="1"/>
        <end position="34"/>
    </location>
</feature>
<name>A0ABS5TB10_9ACTN</name>
<comment type="caution">
    <text evidence="3">The sequence shown here is derived from an EMBL/GenBank/DDBJ whole genome shotgun (WGS) entry which is preliminary data.</text>
</comment>
<feature type="chain" id="PRO_5045796268" description="Lipoprotein" evidence="2">
    <location>
        <begin position="35"/>
        <end position="182"/>
    </location>
</feature>
<accession>A0ABS5TB10</accession>
<dbReference type="Proteomes" id="UP001197247">
    <property type="component" value="Unassembled WGS sequence"/>
</dbReference>